<sequence length="116" mass="13073">MNTFLSKHDAAEKGALLNCQFQIGDYVTATPDSMSEPGEIIIRGWIVGVTYTASRIFYDVAEDDGTDLCRIHHRLRCFMRRESDLEETNFISLDNAKALFESPLLDDTACMNCEGE</sequence>
<evidence type="ECO:0000313" key="2">
    <source>
        <dbReference type="EMBL" id="HAF4552326.1"/>
    </source>
</evidence>
<dbReference type="EMBL" id="DAAURG010000003">
    <property type="protein sequence ID" value="HAF2096123.1"/>
    <property type="molecule type" value="Genomic_DNA"/>
</dbReference>
<name>A0A743S635_SALER</name>
<dbReference type="EMBL" id="DAAVGL010000001">
    <property type="protein sequence ID" value="HAF4552326.1"/>
    <property type="molecule type" value="Genomic_DNA"/>
</dbReference>
<proteinExistence type="predicted"/>
<accession>A0A743S635</accession>
<organism evidence="1">
    <name type="scientific">Salmonella enterica</name>
    <name type="common">Salmonella choleraesuis</name>
    <dbReference type="NCBI Taxonomy" id="28901"/>
    <lineage>
        <taxon>Bacteria</taxon>
        <taxon>Pseudomonadati</taxon>
        <taxon>Pseudomonadota</taxon>
        <taxon>Gammaproteobacteria</taxon>
        <taxon>Enterobacterales</taxon>
        <taxon>Enterobacteriaceae</taxon>
        <taxon>Salmonella</taxon>
    </lineage>
</organism>
<reference evidence="1" key="2">
    <citation type="submission" date="2020-02" db="EMBL/GenBank/DDBJ databases">
        <authorList>
            <consortium name="NCBI Pathogen Detection Project"/>
        </authorList>
    </citation>
    <scope>NUCLEOTIDE SEQUENCE</scope>
    <source>
        <strain evidence="2">MA.04ba 8255</strain>
        <strain evidence="1">MA.CK_98/00007638</strain>
    </source>
</reference>
<protein>
    <submittedName>
        <fullName evidence="1">Uncharacterized protein</fullName>
    </submittedName>
</protein>
<reference evidence="1" key="1">
    <citation type="journal article" date="2018" name="Genome Biol.">
        <title>SKESA: strategic k-mer extension for scrupulous assemblies.</title>
        <authorList>
            <person name="Souvorov A."/>
            <person name="Agarwala R."/>
            <person name="Lipman D.J."/>
        </authorList>
    </citation>
    <scope>NUCLEOTIDE SEQUENCE</scope>
    <source>
        <strain evidence="2">MA.04ba 8255</strain>
        <strain evidence="1">MA.CK_98/00007638</strain>
    </source>
</reference>
<comment type="caution">
    <text evidence="1">The sequence shown here is derived from an EMBL/GenBank/DDBJ whole genome shotgun (WGS) entry which is preliminary data.</text>
</comment>
<dbReference type="AlphaFoldDB" id="A0A743S635"/>
<gene>
    <name evidence="2" type="ORF">G8N37_000312</name>
    <name evidence="1" type="ORF">G8O08_001950</name>
</gene>
<evidence type="ECO:0000313" key="1">
    <source>
        <dbReference type="EMBL" id="HAF2096123.1"/>
    </source>
</evidence>